<protein>
    <submittedName>
        <fullName evidence="3">Uncharacterized protein</fullName>
    </submittedName>
</protein>
<proteinExistence type="predicted"/>
<feature type="region of interest" description="Disordered" evidence="1">
    <location>
        <begin position="55"/>
        <end position="96"/>
    </location>
</feature>
<evidence type="ECO:0000313" key="3">
    <source>
        <dbReference type="EMBL" id="AXE78559.1"/>
    </source>
</evidence>
<evidence type="ECO:0000256" key="2">
    <source>
        <dbReference type="SAM" id="Phobius"/>
    </source>
</evidence>
<dbReference type="GeneID" id="95520411"/>
<evidence type="ECO:0000256" key="1">
    <source>
        <dbReference type="SAM" id="MobiDB-lite"/>
    </source>
</evidence>
<dbReference type="EMBL" id="CP027306">
    <property type="protein sequence ID" value="AXE78559.1"/>
    <property type="molecule type" value="Genomic_DNA"/>
</dbReference>
<dbReference type="AlphaFoldDB" id="A0A2Z5JDZ1"/>
<dbReference type="Proteomes" id="UP000252698">
    <property type="component" value="Chromosome"/>
</dbReference>
<keyword evidence="2" id="KW-1133">Transmembrane helix</keyword>
<keyword evidence="2" id="KW-0472">Membrane</keyword>
<gene>
    <name evidence="3" type="ORF">C5746_18325</name>
</gene>
<organism evidence="3 4">
    <name type="scientific">Streptomyces atratus</name>
    <dbReference type="NCBI Taxonomy" id="1893"/>
    <lineage>
        <taxon>Bacteria</taxon>
        <taxon>Bacillati</taxon>
        <taxon>Actinomycetota</taxon>
        <taxon>Actinomycetes</taxon>
        <taxon>Kitasatosporales</taxon>
        <taxon>Streptomycetaceae</taxon>
        <taxon>Streptomyces</taxon>
    </lineage>
</organism>
<evidence type="ECO:0000313" key="4">
    <source>
        <dbReference type="Proteomes" id="UP000252698"/>
    </source>
</evidence>
<name>A0A2Z5JDZ1_STRAR</name>
<sequence>MDRDDEPVFIRSKWGTSRYVYNPRNPVGLALILISLLFAVVMLILMQERMGPFARPEPTPGSTVPAYEPWPASTYVPDTDPTPSAGESSTGDPSGP</sequence>
<feature type="compositionally biased region" description="Polar residues" evidence="1">
    <location>
        <begin position="81"/>
        <end position="96"/>
    </location>
</feature>
<dbReference type="RefSeq" id="WP_114245140.1">
    <property type="nucleotide sequence ID" value="NZ_CP027306.1"/>
</dbReference>
<dbReference type="KEGG" id="sata:C5746_18325"/>
<feature type="transmembrane region" description="Helical" evidence="2">
    <location>
        <begin position="27"/>
        <end position="46"/>
    </location>
</feature>
<keyword evidence="2" id="KW-0812">Transmembrane</keyword>
<reference evidence="3 4" key="1">
    <citation type="journal article" date="2018" name="Front. Microbiol.">
        <title>Genome Sequencing of Streptomyces atratus SCSIOZH16 and Activation Production of Nocardamine via Metabolic Engineering.</title>
        <authorList>
            <person name="Li Y."/>
            <person name="Zhang C."/>
            <person name="Liu C."/>
            <person name="Ju J."/>
            <person name="Ma J."/>
        </authorList>
    </citation>
    <scope>NUCLEOTIDE SEQUENCE [LARGE SCALE GENOMIC DNA]</scope>
    <source>
        <strain evidence="3 4">SCSIO_ZH16</strain>
    </source>
</reference>
<accession>A0A2Z5JDZ1</accession>